<dbReference type="Gene3D" id="3.40.50.300">
    <property type="entry name" value="P-loop containing nucleotide triphosphate hydrolases"/>
    <property type="match status" value="1"/>
</dbReference>
<dbReference type="InterPro" id="IPR003593">
    <property type="entry name" value="AAA+_ATPase"/>
</dbReference>
<evidence type="ECO:0000256" key="9">
    <source>
        <dbReference type="SAM" id="Phobius"/>
    </source>
</evidence>
<feature type="transmembrane region" description="Helical" evidence="9">
    <location>
        <begin position="51"/>
        <end position="72"/>
    </location>
</feature>
<dbReference type="InterPro" id="IPR017871">
    <property type="entry name" value="ABC_transporter-like_CS"/>
</dbReference>
<dbReference type="GO" id="GO:0016887">
    <property type="term" value="F:ATP hydrolysis activity"/>
    <property type="evidence" value="ECO:0007669"/>
    <property type="project" value="InterPro"/>
</dbReference>
<keyword evidence="2" id="KW-0813">Transport</keyword>
<sequence>MQLVLKHMRKHLLGYCIATLAMLAAIALDMLNPLLVRVIIDDIIKAGHVELLTRTLLALLGVTLGRGILGYLREFLFDKTGSSVAMDLRKEVFHHVNSLSLSFFDTRNTGELMARIKEDVDNIWDSCGFCIRFLIDQIVYFVMSAVILFILSWKLALLCLAVMPLIFLLAMIMERKLDKIYDKISDQAAVLNTTAQENIAGVRLIRSFAREPYEIEKFRKQNEENYNLNYQETHILSKYDPAIEFLCSVVTVFIITAGGILVIGKDLTLGTLVAVNSFAAMMTGPVRNLSWIANVIARASASLKKINAIMAEKPEIQPPDNPQIPPVIQGAVSFSHVSFSRDSKTILDDISFTLPAGGTLAIMGFTGAGKSSIINLLCRFYDVTGGAISLDSIDVRNWDLTALRRSIAVVMQDVFLFSDTVEENIYFGDDTDLESQHSVSKETMLQASLDAQVHAFAQGLSEGYETIIGERGIGLSGGQKQRISIARALAKDYCKVLILDDATSALDMETEHAIQEAIDKRKDVTKILIAHRISAVKDADEILFLDKGRIAERGTHDVLMAKKGLYYETYLEQYGAQYGATTA</sequence>
<dbReference type="Gene3D" id="1.20.1560.10">
    <property type="entry name" value="ABC transporter type 1, transmembrane domain"/>
    <property type="match status" value="1"/>
</dbReference>
<dbReference type="GO" id="GO:0005524">
    <property type="term" value="F:ATP binding"/>
    <property type="evidence" value="ECO:0007669"/>
    <property type="project" value="UniProtKB-KW"/>
</dbReference>
<dbReference type="GO" id="GO:0005886">
    <property type="term" value="C:plasma membrane"/>
    <property type="evidence" value="ECO:0007669"/>
    <property type="project" value="UniProtKB-SubCell"/>
</dbReference>
<dbReference type="GO" id="GO:0015421">
    <property type="term" value="F:ABC-type oligopeptide transporter activity"/>
    <property type="evidence" value="ECO:0007669"/>
    <property type="project" value="TreeGrafter"/>
</dbReference>
<dbReference type="CDD" id="cd18542">
    <property type="entry name" value="ABC_6TM_YknU_like"/>
    <property type="match status" value="1"/>
</dbReference>
<feature type="domain" description="ABC transmembrane type-1" evidence="11">
    <location>
        <begin position="17"/>
        <end position="298"/>
    </location>
</feature>
<feature type="domain" description="ABC transporter" evidence="10">
    <location>
        <begin position="332"/>
        <end position="572"/>
    </location>
</feature>
<evidence type="ECO:0000256" key="2">
    <source>
        <dbReference type="ARBA" id="ARBA00022448"/>
    </source>
</evidence>
<gene>
    <name evidence="12" type="ORF">H8730_04730</name>
</gene>
<evidence type="ECO:0000313" key="12">
    <source>
        <dbReference type="EMBL" id="MBC8542850.1"/>
    </source>
</evidence>
<evidence type="ECO:0000256" key="3">
    <source>
        <dbReference type="ARBA" id="ARBA00022475"/>
    </source>
</evidence>
<evidence type="ECO:0000259" key="11">
    <source>
        <dbReference type="PROSITE" id="PS50929"/>
    </source>
</evidence>
<protein>
    <submittedName>
        <fullName evidence="12">ABC transporter ATP-binding protein</fullName>
    </submittedName>
</protein>
<dbReference type="InterPro" id="IPR011527">
    <property type="entry name" value="ABC1_TM_dom"/>
</dbReference>
<reference evidence="12" key="1">
    <citation type="submission" date="2020-08" db="EMBL/GenBank/DDBJ databases">
        <title>Genome public.</title>
        <authorList>
            <person name="Liu C."/>
            <person name="Sun Q."/>
        </authorList>
    </citation>
    <scope>NUCLEOTIDE SEQUENCE</scope>
    <source>
        <strain evidence="12">NSJ-32</strain>
    </source>
</reference>
<keyword evidence="4 9" id="KW-0812">Transmembrane</keyword>
<evidence type="ECO:0000256" key="5">
    <source>
        <dbReference type="ARBA" id="ARBA00022741"/>
    </source>
</evidence>
<dbReference type="PROSITE" id="PS50893">
    <property type="entry name" value="ABC_TRANSPORTER_2"/>
    <property type="match status" value="1"/>
</dbReference>
<evidence type="ECO:0000256" key="4">
    <source>
        <dbReference type="ARBA" id="ARBA00022692"/>
    </source>
</evidence>
<keyword evidence="8 9" id="KW-0472">Membrane</keyword>
<evidence type="ECO:0000259" key="10">
    <source>
        <dbReference type="PROSITE" id="PS50893"/>
    </source>
</evidence>
<dbReference type="Pfam" id="PF00664">
    <property type="entry name" value="ABC_membrane"/>
    <property type="match status" value="1"/>
</dbReference>
<accession>A0A926DT75</accession>
<comment type="subcellular location">
    <subcellularLocation>
        <location evidence="1">Cell membrane</location>
        <topology evidence="1">Multi-pass membrane protein</topology>
    </subcellularLocation>
</comment>
<dbReference type="InterPro" id="IPR039421">
    <property type="entry name" value="Type_1_exporter"/>
</dbReference>
<feature type="transmembrane region" description="Helical" evidence="9">
    <location>
        <begin position="12"/>
        <end position="31"/>
    </location>
</feature>
<dbReference type="PROSITE" id="PS00211">
    <property type="entry name" value="ABC_TRANSPORTER_1"/>
    <property type="match status" value="1"/>
</dbReference>
<dbReference type="InterPro" id="IPR027417">
    <property type="entry name" value="P-loop_NTPase"/>
</dbReference>
<evidence type="ECO:0000313" key="13">
    <source>
        <dbReference type="Proteomes" id="UP000657006"/>
    </source>
</evidence>
<dbReference type="SUPFAM" id="SSF52540">
    <property type="entry name" value="P-loop containing nucleoside triphosphate hydrolases"/>
    <property type="match status" value="1"/>
</dbReference>
<evidence type="ECO:0000256" key="6">
    <source>
        <dbReference type="ARBA" id="ARBA00022840"/>
    </source>
</evidence>
<dbReference type="PROSITE" id="PS50929">
    <property type="entry name" value="ABC_TM1F"/>
    <property type="match status" value="1"/>
</dbReference>
<dbReference type="EMBL" id="JACRSQ010000005">
    <property type="protein sequence ID" value="MBC8542850.1"/>
    <property type="molecule type" value="Genomic_DNA"/>
</dbReference>
<dbReference type="Pfam" id="PF00005">
    <property type="entry name" value="ABC_tran"/>
    <property type="match status" value="1"/>
</dbReference>
<dbReference type="SUPFAM" id="SSF90123">
    <property type="entry name" value="ABC transporter transmembrane region"/>
    <property type="match status" value="1"/>
</dbReference>
<evidence type="ECO:0000256" key="7">
    <source>
        <dbReference type="ARBA" id="ARBA00022989"/>
    </source>
</evidence>
<dbReference type="InterPro" id="IPR036640">
    <property type="entry name" value="ABC1_TM_sf"/>
</dbReference>
<name>A0A926DT75_9FIRM</name>
<dbReference type="AlphaFoldDB" id="A0A926DT75"/>
<dbReference type="PANTHER" id="PTHR43394">
    <property type="entry name" value="ATP-DEPENDENT PERMEASE MDL1, MITOCHONDRIAL"/>
    <property type="match status" value="1"/>
</dbReference>
<keyword evidence="3" id="KW-1003">Cell membrane</keyword>
<dbReference type="SMART" id="SM00382">
    <property type="entry name" value="AAA"/>
    <property type="match status" value="1"/>
</dbReference>
<proteinExistence type="predicted"/>
<feature type="transmembrane region" description="Helical" evidence="9">
    <location>
        <begin position="129"/>
        <end position="149"/>
    </location>
</feature>
<comment type="caution">
    <text evidence="12">The sequence shown here is derived from an EMBL/GenBank/DDBJ whole genome shotgun (WGS) entry which is preliminary data.</text>
</comment>
<keyword evidence="13" id="KW-1185">Reference proteome</keyword>
<dbReference type="InterPro" id="IPR003439">
    <property type="entry name" value="ABC_transporter-like_ATP-bd"/>
</dbReference>
<keyword evidence="7 9" id="KW-1133">Transmembrane helix</keyword>
<feature type="transmembrane region" description="Helical" evidence="9">
    <location>
        <begin position="155"/>
        <end position="173"/>
    </location>
</feature>
<feature type="transmembrane region" description="Helical" evidence="9">
    <location>
        <begin position="245"/>
        <end position="264"/>
    </location>
</feature>
<dbReference type="FunFam" id="3.40.50.300:FF:000221">
    <property type="entry name" value="Multidrug ABC transporter ATP-binding protein"/>
    <property type="match status" value="1"/>
</dbReference>
<dbReference type="RefSeq" id="WP_177718008.1">
    <property type="nucleotide sequence ID" value="NZ_JACRSQ010000005.1"/>
</dbReference>
<dbReference type="PANTHER" id="PTHR43394:SF1">
    <property type="entry name" value="ATP-BINDING CASSETTE SUB-FAMILY B MEMBER 10, MITOCHONDRIAL"/>
    <property type="match status" value="1"/>
</dbReference>
<evidence type="ECO:0000256" key="1">
    <source>
        <dbReference type="ARBA" id="ARBA00004651"/>
    </source>
</evidence>
<organism evidence="12 13">
    <name type="scientific">Bianquea renquensis</name>
    <dbReference type="NCBI Taxonomy" id="2763661"/>
    <lineage>
        <taxon>Bacteria</taxon>
        <taxon>Bacillati</taxon>
        <taxon>Bacillota</taxon>
        <taxon>Clostridia</taxon>
        <taxon>Eubacteriales</taxon>
        <taxon>Bianqueaceae</taxon>
        <taxon>Bianquea</taxon>
    </lineage>
</organism>
<keyword evidence="6 12" id="KW-0067">ATP-binding</keyword>
<keyword evidence="5" id="KW-0547">Nucleotide-binding</keyword>
<dbReference type="Proteomes" id="UP000657006">
    <property type="component" value="Unassembled WGS sequence"/>
</dbReference>
<evidence type="ECO:0000256" key="8">
    <source>
        <dbReference type="ARBA" id="ARBA00023136"/>
    </source>
</evidence>